<dbReference type="RefSeq" id="WP_215353264.1">
    <property type="nucleotide sequence ID" value="NZ_BAAAFE010000007.1"/>
</dbReference>
<dbReference type="EMBL" id="BAAAFE010000007">
    <property type="protein sequence ID" value="GAA0864150.1"/>
    <property type="molecule type" value="Genomic_DNA"/>
</dbReference>
<dbReference type="PROSITE" id="PS00061">
    <property type="entry name" value="ADH_SHORT"/>
    <property type="match status" value="1"/>
</dbReference>
<dbReference type="Gene3D" id="3.40.50.720">
    <property type="entry name" value="NAD(P)-binding Rossmann-like Domain"/>
    <property type="match status" value="1"/>
</dbReference>
<dbReference type="InterPro" id="IPR002347">
    <property type="entry name" value="SDR_fam"/>
</dbReference>
<feature type="domain" description="Ketoreductase" evidence="3">
    <location>
        <begin position="10"/>
        <end position="184"/>
    </location>
</feature>
<dbReference type="Pfam" id="PF13561">
    <property type="entry name" value="adh_short_C2"/>
    <property type="match status" value="1"/>
</dbReference>
<dbReference type="SMART" id="SM00822">
    <property type="entry name" value="PKS_KR"/>
    <property type="match status" value="1"/>
</dbReference>
<evidence type="ECO:0000259" key="3">
    <source>
        <dbReference type="SMART" id="SM00822"/>
    </source>
</evidence>
<comment type="similarity">
    <text evidence="1">Belongs to the short-chain dehydrogenases/reductases (SDR) family.</text>
</comment>
<organism evidence="4 5">
    <name type="scientific">Sphingopyxis soli</name>
    <dbReference type="NCBI Taxonomy" id="592051"/>
    <lineage>
        <taxon>Bacteria</taxon>
        <taxon>Pseudomonadati</taxon>
        <taxon>Pseudomonadota</taxon>
        <taxon>Alphaproteobacteria</taxon>
        <taxon>Sphingomonadales</taxon>
        <taxon>Sphingomonadaceae</taxon>
        <taxon>Sphingopyxis</taxon>
    </lineage>
</organism>
<dbReference type="InterPro" id="IPR057326">
    <property type="entry name" value="KR_dom"/>
</dbReference>
<gene>
    <name evidence="4" type="ORF">GCM10009115_17520</name>
</gene>
<comment type="caution">
    <text evidence="4">The sequence shown here is derived from an EMBL/GenBank/DDBJ whole genome shotgun (WGS) entry which is preliminary data.</text>
</comment>
<dbReference type="PANTHER" id="PTHR42760:SF133">
    <property type="entry name" value="3-OXOACYL-[ACYL-CARRIER-PROTEIN] REDUCTASE"/>
    <property type="match status" value="1"/>
</dbReference>
<dbReference type="PANTHER" id="PTHR42760">
    <property type="entry name" value="SHORT-CHAIN DEHYDROGENASES/REDUCTASES FAMILY MEMBER"/>
    <property type="match status" value="1"/>
</dbReference>
<dbReference type="InterPro" id="IPR020904">
    <property type="entry name" value="Sc_DH/Rdtase_CS"/>
</dbReference>
<reference evidence="4 5" key="1">
    <citation type="journal article" date="2019" name="Int. J. Syst. Evol. Microbiol.">
        <title>The Global Catalogue of Microorganisms (GCM) 10K type strain sequencing project: providing services to taxonomists for standard genome sequencing and annotation.</title>
        <authorList>
            <consortium name="The Broad Institute Genomics Platform"/>
            <consortium name="The Broad Institute Genome Sequencing Center for Infectious Disease"/>
            <person name="Wu L."/>
            <person name="Ma J."/>
        </authorList>
    </citation>
    <scope>NUCLEOTIDE SEQUENCE [LARGE SCALE GENOMIC DNA]</scope>
    <source>
        <strain evidence="4 5">JCM 15910</strain>
    </source>
</reference>
<dbReference type="SUPFAM" id="SSF51735">
    <property type="entry name" value="NAD(P)-binding Rossmann-fold domains"/>
    <property type="match status" value="1"/>
</dbReference>
<dbReference type="InterPro" id="IPR036291">
    <property type="entry name" value="NAD(P)-bd_dom_sf"/>
</dbReference>
<evidence type="ECO:0000313" key="5">
    <source>
        <dbReference type="Proteomes" id="UP001500738"/>
    </source>
</evidence>
<evidence type="ECO:0000313" key="4">
    <source>
        <dbReference type="EMBL" id="GAA0864150.1"/>
    </source>
</evidence>
<dbReference type="PRINTS" id="PR00081">
    <property type="entry name" value="GDHRDH"/>
</dbReference>
<evidence type="ECO:0000256" key="2">
    <source>
        <dbReference type="ARBA" id="ARBA00023002"/>
    </source>
</evidence>
<keyword evidence="2" id="KW-0560">Oxidoreductase</keyword>
<dbReference type="Proteomes" id="UP001500738">
    <property type="component" value="Unassembled WGS sequence"/>
</dbReference>
<protein>
    <submittedName>
        <fullName evidence="4">SDR family NAD(P)-dependent oxidoreductase</fullName>
    </submittedName>
</protein>
<dbReference type="CDD" id="cd05233">
    <property type="entry name" value="SDR_c"/>
    <property type="match status" value="1"/>
</dbReference>
<keyword evidence="5" id="KW-1185">Reference proteome</keyword>
<proteinExistence type="inferred from homology"/>
<name>A0ABN1M4L1_9SPHN</name>
<sequence>MTEDPGAPRPHALIVGASSGIGAALAGRLAADHHVSLLARRTGRLEALAGANGTAYACDVGDSEALTETIKAAVAANGKIDRFVYCAGRQLIKPLRAVSAADMADVVNVNLTGALVSAAAFASPRNAHGDSVFCAISSIAAQRPEPGILAYSAAKAGLDALIHGLARECAPKRAVGIAPGWLDTEMTQAQPHVYNAEFREKLAASTPRGIATVTEVVDLAMFLMSDAARSITGQTVTIDAGASL</sequence>
<accession>A0ABN1M4L1</accession>
<evidence type="ECO:0000256" key="1">
    <source>
        <dbReference type="ARBA" id="ARBA00006484"/>
    </source>
</evidence>